<sequence length="183" mass="19906">MSASLASDQDASFMRLALAEAERGAGEGEIPVGAVLVLGDEVLAKAHNRVERGKDPTLHAEMICIREAAKKLKAWRLLDCTLYVTLEPCPMCAGAILQSRIKRLVWGAPNTLLGADGSWIRMFPVSTADPVAESTNYVLGSPRACHPFHPEIKVTRGLLSAESAALMKSFFRRRRLENSFSGV</sequence>
<dbReference type="CDD" id="cd01285">
    <property type="entry name" value="nucleoside_deaminase"/>
    <property type="match status" value="1"/>
</dbReference>
<evidence type="ECO:0000313" key="11">
    <source>
        <dbReference type="Proteomes" id="UP000054558"/>
    </source>
</evidence>
<dbReference type="GO" id="GO:0052717">
    <property type="term" value="F:tRNA-specific adenosine-34 deaminase activity"/>
    <property type="evidence" value="ECO:0007669"/>
    <property type="project" value="UniProtKB-EC"/>
</dbReference>
<dbReference type="GO" id="GO:0002100">
    <property type="term" value="P:tRNA wobble adenosine to inosine editing"/>
    <property type="evidence" value="ECO:0000318"/>
    <property type="project" value="GO_Central"/>
</dbReference>
<evidence type="ECO:0000256" key="4">
    <source>
        <dbReference type="ARBA" id="ARBA00022694"/>
    </source>
</evidence>
<dbReference type="GO" id="GO:0008251">
    <property type="term" value="F:tRNA-specific adenosine deaminase activity"/>
    <property type="evidence" value="ECO:0000318"/>
    <property type="project" value="GO_Central"/>
</dbReference>
<gene>
    <name evidence="10" type="ORF">KFL_003410140</name>
</gene>
<dbReference type="InterPro" id="IPR002125">
    <property type="entry name" value="CMP_dCMP_dom"/>
</dbReference>
<dbReference type="PANTHER" id="PTHR11079">
    <property type="entry name" value="CYTOSINE DEAMINASE FAMILY MEMBER"/>
    <property type="match status" value="1"/>
</dbReference>
<dbReference type="HAMAP" id="MF_00972">
    <property type="entry name" value="tRNA_aden_deaminase"/>
    <property type="match status" value="1"/>
</dbReference>
<dbReference type="Gene3D" id="3.40.140.10">
    <property type="entry name" value="Cytidine Deaminase, domain 2"/>
    <property type="match status" value="1"/>
</dbReference>
<keyword evidence="7" id="KW-0862">Zinc</keyword>
<dbReference type="GO" id="GO:0009507">
    <property type="term" value="C:chloroplast"/>
    <property type="evidence" value="ECO:0000318"/>
    <property type="project" value="GO_Central"/>
</dbReference>
<evidence type="ECO:0000256" key="6">
    <source>
        <dbReference type="ARBA" id="ARBA00022801"/>
    </source>
</evidence>
<evidence type="ECO:0000256" key="5">
    <source>
        <dbReference type="ARBA" id="ARBA00022723"/>
    </source>
</evidence>
<evidence type="ECO:0000256" key="8">
    <source>
        <dbReference type="ARBA" id="ARBA00048045"/>
    </source>
</evidence>
<dbReference type="STRING" id="105231.A0A1Y1IEW6"/>
<dbReference type="OMA" id="VCENECK"/>
<dbReference type="EC" id="3.5.4.33" evidence="3"/>
<dbReference type="SUPFAM" id="SSF53927">
    <property type="entry name" value="Cytidine deaminase-like"/>
    <property type="match status" value="1"/>
</dbReference>
<keyword evidence="4" id="KW-0819">tRNA processing</keyword>
<dbReference type="Proteomes" id="UP000054558">
    <property type="component" value="Unassembled WGS sequence"/>
</dbReference>
<dbReference type="PANTHER" id="PTHR11079:SF179">
    <property type="entry name" value="TRNA(ADENINE(34)) DEAMINASE, CHLOROPLASTIC"/>
    <property type="match status" value="1"/>
</dbReference>
<comment type="subunit">
    <text evidence="2">Homodimer.</text>
</comment>
<name>A0A1Y1IEW6_KLENI</name>
<dbReference type="InterPro" id="IPR016193">
    <property type="entry name" value="Cytidine_deaminase-like"/>
</dbReference>
<reference evidence="10 11" key="1">
    <citation type="journal article" date="2014" name="Nat. Commun.">
        <title>Klebsormidium flaccidum genome reveals primary factors for plant terrestrial adaptation.</title>
        <authorList>
            <person name="Hori K."/>
            <person name="Maruyama F."/>
            <person name="Fujisawa T."/>
            <person name="Togashi T."/>
            <person name="Yamamoto N."/>
            <person name="Seo M."/>
            <person name="Sato S."/>
            <person name="Yamada T."/>
            <person name="Mori H."/>
            <person name="Tajima N."/>
            <person name="Moriyama T."/>
            <person name="Ikeuchi M."/>
            <person name="Watanabe M."/>
            <person name="Wada H."/>
            <person name="Kobayashi K."/>
            <person name="Saito M."/>
            <person name="Masuda T."/>
            <person name="Sasaki-Sekimoto Y."/>
            <person name="Mashiguchi K."/>
            <person name="Awai K."/>
            <person name="Shimojima M."/>
            <person name="Masuda S."/>
            <person name="Iwai M."/>
            <person name="Nobusawa T."/>
            <person name="Narise T."/>
            <person name="Kondo S."/>
            <person name="Saito H."/>
            <person name="Sato R."/>
            <person name="Murakawa M."/>
            <person name="Ihara Y."/>
            <person name="Oshima-Yamada Y."/>
            <person name="Ohtaka K."/>
            <person name="Satoh M."/>
            <person name="Sonobe K."/>
            <person name="Ishii M."/>
            <person name="Ohtani R."/>
            <person name="Kanamori-Sato M."/>
            <person name="Honoki R."/>
            <person name="Miyazaki D."/>
            <person name="Mochizuki H."/>
            <person name="Umetsu J."/>
            <person name="Higashi K."/>
            <person name="Shibata D."/>
            <person name="Kamiya Y."/>
            <person name="Sato N."/>
            <person name="Nakamura Y."/>
            <person name="Tabata S."/>
            <person name="Ida S."/>
            <person name="Kurokawa K."/>
            <person name="Ohta H."/>
        </authorList>
    </citation>
    <scope>NUCLEOTIDE SEQUENCE [LARGE SCALE GENOMIC DNA]</scope>
    <source>
        <strain evidence="10 11">NIES-2285</strain>
    </source>
</reference>
<dbReference type="FunFam" id="3.40.140.10:FF:000005">
    <property type="entry name" value="tRNA-specific adenosine deaminase"/>
    <property type="match status" value="1"/>
</dbReference>
<keyword evidence="11" id="KW-1185">Reference proteome</keyword>
<keyword evidence="5" id="KW-0479">Metal-binding</keyword>
<evidence type="ECO:0000313" key="10">
    <source>
        <dbReference type="EMBL" id="GAQ87257.1"/>
    </source>
</evidence>
<comment type="cofactor">
    <cofactor evidence="1">
        <name>Zn(2+)</name>
        <dbReference type="ChEBI" id="CHEBI:29105"/>
    </cofactor>
</comment>
<protein>
    <recommendedName>
        <fullName evidence="3">tRNA(adenine(34)) deaminase</fullName>
        <ecNumber evidence="3">3.5.4.33</ecNumber>
    </recommendedName>
</protein>
<organism evidence="10 11">
    <name type="scientific">Klebsormidium nitens</name>
    <name type="common">Green alga</name>
    <name type="synonym">Ulothrix nitens</name>
    <dbReference type="NCBI Taxonomy" id="105231"/>
    <lineage>
        <taxon>Eukaryota</taxon>
        <taxon>Viridiplantae</taxon>
        <taxon>Streptophyta</taxon>
        <taxon>Klebsormidiophyceae</taxon>
        <taxon>Klebsormidiales</taxon>
        <taxon>Klebsormidiaceae</taxon>
        <taxon>Klebsormidium</taxon>
    </lineage>
</organism>
<dbReference type="AlphaFoldDB" id="A0A1Y1IEW6"/>
<evidence type="ECO:0000256" key="3">
    <source>
        <dbReference type="ARBA" id="ARBA00012740"/>
    </source>
</evidence>
<evidence type="ECO:0000256" key="7">
    <source>
        <dbReference type="ARBA" id="ARBA00022833"/>
    </source>
</evidence>
<dbReference type="Pfam" id="PF00383">
    <property type="entry name" value="dCMP_cyt_deam_1"/>
    <property type="match status" value="1"/>
</dbReference>
<comment type="catalytic activity">
    <reaction evidence="8">
        <text>adenosine(34) in tRNA + H2O + H(+) = inosine(34) in tRNA + NH4(+)</text>
        <dbReference type="Rhea" id="RHEA:43168"/>
        <dbReference type="Rhea" id="RHEA-COMP:10373"/>
        <dbReference type="Rhea" id="RHEA-COMP:10374"/>
        <dbReference type="ChEBI" id="CHEBI:15377"/>
        <dbReference type="ChEBI" id="CHEBI:15378"/>
        <dbReference type="ChEBI" id="CHEBI:28938"/>
        <dbReference type="ChEBI" id="CHEBI:74411"/>
        <dbReference type="ChEBI" id="CHEBI:82852"/>
        <dbReference type="EC" id="3.5.4.33"/>
    </reaction>
</comment>
<dbReference type="EMBL" id="DF237290">
    <property type="protein sequence ID" value="GAQ87257.1"/>
    <property type="molecule type" value="Genomic_DNA"/>
</dbReference>
<evidence type="ECO:0000256" key="1">
    <source>
        <dbReference type="ARBA" id="ARBA00001947"/>
    </source>
</evidence>
<evidence type="ECO:0000259" key="9">
    <source>
        <dbReference type="PROSITE" id="PS51747"/>
    </source>
</evidence>
<feature type="domain" description="CMP/dCMP-type deaminase" evidence="9">
    <location>
        <begin position="8"/>
        <end position="119"/>
    </location>
</feature>
<evidence type="ECO:0000256" key="2">
    <source>
        <dbReference type="ARBA" id="ARBA00011738"/>
    </source>
</evidence>
<dbReference type="PROSITE" id="PS51747">
    <property type="entry name" value="CYT_DCMP_DEAMINASES_2"/>
    <property type="match status" value="1"/>
</dbReference>
<dbReference type="GO" id="GO:0046872">
    <property type="term" value="F:metal ion binding"/>
    <property type="evidence" value="ECO:0007669"/>
    <property type="project" value="UniProtKB-KW"/>
</dbReference>
<dbReference type="OrthoDB" id="408702at2759"/>
<keyword evidence="6" id="KW-0378">Hydrolase</keyword>
<accession>A0A1Y1IEW6</accession>
<dbReference type="InterPro" id="IPR028883">
    <property type="entry name" value="tRNA_aden_deaminase"/>
</dbReference>
<proteinExistence type="inferred from homology"/>